<dbReference type="PROSITE" id="PS50090">
    <property type="entry name" value="MYB_LIKE"/>
    <property type="match status" value="1"/>
</dbReference>
<gene>
    <name evidence="3" type="ORF">HanXRQr2_Chr14g0643561</name>
</gene>
<reference evidence="3" key="1">
    <citation type="journal article" date="2017" name="Nature">
        <title>The sunflower genome provides insights into oil metabolism, flowering and Asterid evolution.</title>
        <authorList>
            <person name="Badouin H."/>
            <person name="Gouzy J."/>
            <person name="Grassa C.J."/>
            <person name="Murat F."/>
            <person name="Staton S.E."/>
            <person name="Cottret L."/>
            <person name="Lelandais-Briere C."/>
            <person name="Owens G.L."/>
            <person name="Carrere S."/>
            <person name="Mayjonade B."/>
            <person name="Legrand L."/>
            <person name="Gill N."/>
            <person name="Kane N.C."/>
            <person name="Bowers J.E."/>
            <person name="Hubner S."/>
            <person name="Bellec A."/>
            <person name="Berard A."/>
            <person name="Berges H."/>
            <person name="Blanchet N."/>
            <person name="Boniface M.C."/>
            <person name="Brunel D."/>
            <person name="Catrice O."/>
            <person name="Chaidir N."/>
            <person name="Claudel C."/>
            <person name="Donnadieu C."/>
            <person name="Faraut T."/>
            <person name="Fievet G."/>
            <person name="Helmstetter N."/>
            <person name="King M."/>
            <person name="Knapp S.J."/>
            <person name="Lai Z."/>
            <person name="Le Paslier M.C."/>
            <person name="Lippi Y."/>
            <person name="Lorenzon L."/>
            <person name="Mandel J.R."/>
            <person name="Marage G."/>
            <person name="Marchand G."/>
            <person name="Marquand E."/>
            <person name="Bret-Mestries E."/>
            <person name="Morien E."/>
            <person name="Nambeesan S."/>
            <person name="Nguyen T."/>
            <person name="Pegot-Espagnet P."/>
            <person name="Pouilly N."/>
            <person name="Raftis F."/>
            <person name="Sallet E."/>
            <person name="Schiex T."/>
            <person name="Thomas J."/>
            <person name="Vandecasteele C."/>
            <person name="Vares D."/>
            <person name="Vear F."/>
            <person name="Vautrin S."/>
            <person name="Crespi M."/>
            <person name="Mangin B."/>
            <person name="Burke J.M."/>
            <person name="Salse J."/>
            <person name="Munos S."/>
            <person name="Vincourt P."/>
            <person name="Rieseberg L.H."/>
            <person name="Langlade N.B."/>
        </authorList>
    </citation>
    <scope>NUCLEOTIDE SEQUENCE</scope>
    <source>
        <tissue evidence="3">Leaves</tissue>
    </source>
</reference>
<evidence type="ECO:0000313" key="4">
    <source>
        <dbReference type="Proteomes" id="UP000215914"/>
    </source>
</evidence>
<feature type="region of interest" description="Disordered" evidence="1">
    <location>
        <begin position="214"/>
        <end position="261"/>
    </location>
</feature>
<organism evidence="3 4">
    <name type="scientific">Helianthus annuus</name>
    <name type="common">Common sunflower</name>
    <dbReference type="NCBI Taxonomy" id="4232"/>
    <lineage>
        <taxon>Eukaryota</taxon>
        <taxon>Viridiplantae</taxon>
        <taxon>Streptophyta</taxon>
        <taxon>Embryophyta</taxon>
        <taxon>Tracheophyta</taxon>
        <taxon>Spermatophyta</taxon>
        <taxon>Magnoliopsida</taxon>
        <taxon>eudicotyledons</taxon>
        <taxon>Gunneridae</taxon>
        <taxon>Pentapetalae</taxon>
        <taxon>asterids</taxon>
        <taxon>campanulids</taxon>
        <taxon>Asterales</taxon>
        <taxon>Asteraceae</taxon>
        <taxon>Asteroideae</taxon>
        <taxon>Heliantheae alliance</taxon>
        <taxon>Heliantheae</taxon>
        <taxon>Helianthus</taxon>
    </lineage>
</organism>
<keyword evidence="3" id="KW-0808">Transferase</keyword>
<dbReference type="EC" id="2.5.1.18" evidence="3"/>
<dbReference type="InterPro" id="IPR001005">
    <property type="entry name" value="SANT/Myb"/>
</dbReference>
<keyword evidence="4" id="KW-1185">Reference proteome</keyword>
<evidence type="ECO:0000256" key="1">
    <source>
        <dbReference type="SAM" id="MobiDB-lite"/>
    </source>
</evidence>
<feature type="domain" description="Myb-like" evidence="2">
    <location>
        <begin position="75"/>
        <end position="143"/>
    </location>
</feature>
<dbReference type="PANTHER" id="PTHR45023">
    <property type="match status" value="1"/>
</dbReference>
<evidence type="ECO:0000259" key="2">
    <source>
        <dbReference type="PROSITE" id="PS50090"/>
    </source>
</evidence>
<feature type="compositionally biased region" description="Acidic residues" evidence="1">
    <location>
        <begin position="48"/>
        <end position="68"/>
    </location>
</feature>
<evidence type="ECO:0000313" key="3">
    <source>
        <dbReference type="EMBL" id="KAF5769039.1"/>
    </source>
</evidence>
<accession>A0A9K3EAL9</accession>
<dbReference type="PANTHER" id="PTHR45023:SF13">
    <property type="entry name" value="PUTATIVE-RELATED"/>
    <property type="match status" value="1"/>
</dbReference>
<sequence>MDPQASAFDPFGFRSPQVPSSRENVERPLPIYEDEEEEVVPETQNLGDYEDDTGDDEYNVNEDAGNGEDDARGKKAKVERQSWSKYQEEALAKAWVHCSTDKKKGNQQTREGFWRKILDHYNATVGGSNRTVHQVRSKWIPMMTKINYFNGLYQQAIKIIFFNVDRTRESGCNDLNVMKIALKDFQNKYPSGFQHVEAWEVVRKHDKWAQVPLLGEEGEGSAQKRKSVDVDPSIPDMNDDPSPQRTQRRDKPQATSSEGSAELAAQFKEYTAMKEAKHAIELEAIELRKKRESEARDLITERRETMRNYAHERDMKTFLKPHDGAPPEMLLFILARKREIANKYGWPCNF</sequence>
<dbReference type="AlphaFoldDB" id="A0A9K3EAL9"/>
<dbReference type="Proteomes" id="UP000215914">
    <property type="component" value="Unassembled WGS sequence"/>
</dbReference>
<reference evidence="3" key="2">
    <citation type="submission" date="2020-06" db="EMBL/GenBank/DDBJ databases">
        <title>Helianthus annuus Genome sequencing and assembly Release 2.</title>
        <authorList>
            <person name="Gouzy J."/>
            <person name="Langlade N."/>
            <person name="Munos S."/>
        </authorList>
    </citation>
    <scope>NUCLEOTIDE SEQUENCE</scope>
    <source>
        <tissue evidence="3">Leaves</tissue>
    </source>
</reference>
<protein>
    <submittedName>
        <fullName evidence="3">Glutathione transferase transcription factor MYB family</fullName>
        <ecNumber evidence="3">2.5.1.18</ecNumber>
    </submittedName>
</protein>
<dbReference type="Gramene" id="mRNA:HanXRQr2_Chr14g0643561">
    <property type="protein sequence ID" value="mRNA:HanXRQr2_Chr14g0643561"/>
    <property type="gene ID" value="HanXRQr2_Chr14g0643561"/>
</dbReference>
<dbReference type="GO" id="GO:0004364">
    <property type="term" value="F:glutathione transferase activity"/>
    <property type="evidence" value="ECO:0007669"/>
    <property type="project" value="UniProtKB-EC"/>
</dbReference>
<comment type="caution">
    <text evidence="3">The sequence shown here is derived from an EMBL/GenBank/DDBJ whole genome shotgun (WGS) entry which is preliminary data.</text>
</comment>
<dbReference type="EMBL" id="MNCJ02000329">
    <property type="protein sequence ID" value="KAF5769039.1"/>
    <property type="molecule type" value="Genomic_DNA"/>
</dbReference>
<proteinExistence type="predicted"/>
<name>A0A9K3EAL9_HELAN</name>
<feature type="region of interest" description="Disordered" evidence="1">
    <location>
        <begin position="1"/>
        <end position="75"/>
    </location>
</feature>